<dbReference type="AlphaFoldDB" id="A0A1Y1WCE4"/>
<dbReference type="PANTHER" id="PTHR46590:SF1">
    <property type="entry name" value="PHOSPHATIDYLINOSITOL TRANSFER PROTEIN CSR1"/>
    <property type="match status" value="1"/>
</dbReference>
<evidence type="ECO:0000313" key="2">
    <source>
        <dbReference type="EMBL" id="ORX70824.1"/>
    </source>
</evidence>
<sequence>MAGDYPILNNYKTGAPVTDGKVGHLTASQEQKLKQMWAKILNYFVDHKDKPIAVPADPFKAGDLAELDDTPAAVSQWYSANKTRIDNVKYKTVNDALYLSGKTSAVVPRDFRPLFGDRPGSRSFRNAFWQAAMSHQHPDSFPLAFLIAREWDVDRAFQLLVGAVEWRATHAMDKLVWQGEATMNMRMMERGLTYVPGKDKLGCPLLVVRVHENIPREHGEGFGEKYTAFAMEQASLITRANGERATLVYDMSSFKMENIDYGFVKTIITMNNTIYPETFQLIIVYVNSWLFSGIWKLISPWFDPIIAKRIVFAKNVQQLQAYIDIGQIPEEMGGKKKFKREHPMPTRKENEPMFDAAARDAAEKNFVAAVDAFEASTGGWIKDNEEPLRGEVADTFKKSVAELDPYIRARFLAERKGEMTAEGCLVV</sequence>
<dbReference type="InterPro" id="IPR036865">
    <property type="entry name" value="CRAL-TRIO_dom_sf"/>
</dbReference>
<dbReference type="PANTHER" id="PTHR46590">
    <property type="entry name" value="PHOSPHATIDYLINOSITOL TRANSFER PROTEIN CSR1-RELATED"/>
    <property type="match status" value="1"/>
</dbReference>
<dbReference type="EMBL" id="MCFD01000005">
    <property type="protein sequence ID" value="ORX70824.1"/>
    <property type="molecule type" value="Genomic_DNA"/>
</dbReference>
<feature type="domain" description="CRAL-TRIO" evidence="1">
    <location>
        <begin position="180"/>
        <end position="340"/>
    </location>
</feature>
<name>A0A1Y1WCE4_9FUNG</name>
<dbReference type="STRING" id="61395.A0A1Y1WCE4"/>
<dbReference type="Proteomes" id="UP000193922">
    <property type="component" value="Unassembled WGS sequence"/>
</dbReference>
<proteinExistence type="predicted"/>
<gene>
    <name evidence="2" type="ORF">DL89DRAFT_283363</name>
</gene>
<protein>
    <submittedName>
        <fullName evidence="2">CRAL/TRIO domain-containing protein</fullName>
    </submittedName>
</protein>
<dbReference type="GeneID" id="63806379"/>
<dbReference type="InterPro" id="IPR052432">
    <property type="entry name" value="PITP/CRAL-TRIO"/>
</dbReference>
<keyword evidence="3" id="KW-1185">Reference proteome</keyword>
<dbReference type="SUPFAM" id="SSF46938">
    <property type="entry name" value="CRAL/TRIO N-terminal domain"/>
    <property type="match status" value="1"/>
</dbReference>
<dbReference type="InterPro" id="IPR036273">
    <property type="entry name" value="CRAL/TRIO_N_dom_sf"/>
</dbReference>
<dbReference type="InterPro" id="IPR001251">
    <property type="entry name" value="CRAL-TRIO_dom"/>
</dbReference>
<dbReference type="SUPFAM" id="SSF52087">
    <property type="entry name" value="CRAL/TRIO domain"/>
    <property type="match status" value="1"/>
</dbReference>
<organism evidence="2 3">
    <name type="scientific">Linderina pennispora</name>
    <dbReference type="NCBI Taxonomy" id="61395"/>
    <lineage>
        <taxon>Eukaryota</taxon>
        <taxon>Fungi</taxon>
        <taxon>Fungi incertae sedis</taxon>
        <taxon>Zoopagomycota</taxon>
        <taxon>Kickxellomycotina</taxon>
        <taxon>Kickxellomycetes</taxon>
        <taxon>Kickxellales</taxon>
        <taxon>Kickxellaceae</taxon>
        <taxon>Linderina</taxon>
    </lineage>
</organism>
<comment type="caution">
    <text evidence="2">The sequence shown here is derived from an EMBL/GenBank/DDBJ whole genome shotgun (WGS) entry which is preliminary data.</text>
</comment>
<dbReference type="OrthoDB" id="43460at2759"/>
<dbReference type="RefSeq" id="XP_040744403.1">
    <property type="nucleotide sequence ID" value="XM_040889731.1"/>
</dbReference>
<dbReference type="SMART" id="SM00516">
    <property type="entry name" value="SEC14"/>
    <property type="match status" value="1"/>
</dbReference>
<dbReference type="Pfam" id="PF00650">
    <property type="entry name" value="CRAL_TRIO"/>
    <property type="match status" value="1"/>
</dbReference>
<evidence type="ECO:0000259" key="1">
    <source>
        <dbReference type="PROSITE" id="PS50191"/>
    </source>
</evidence>
<reference evidence="2 3" key="1">
    <citation type="submission" date="2016-07" db="EMBL/GenBank/DDBJ databases">
        <title>Pervasive Adenine N6-methylation of Active Genes in Fungi.</title>
        <authorList>
            <consortium name="DOE Joint Genome Institute"/>
            <person name="Mondo S.J."/>
            <person name="Dannebaum R.O."/>
            <person name="Kuo R.C."/>
            <person name="Labutti K."/>
            <person name="Haridas S."/>
            <person name="Kuo A."/>
            <person name="Salamov A."/>
            <person name="Ahrendt S.R."/>
            <person name="Lipzen A."/>
            <person name="Sullivan W."/>
            <person name="Andreopoulos W.B."/>
            <person name="Clum A."/>
            <person name="Lindquist E."/>
            <person name="Daum C."/>
            <person name="Ramamoorthy G.K."/>
            <person name="Gryganskyi A."/>
            <person name="Culley D."/>
            <person name="Magnuson J.K."/>
            <person name="James T.Y."/>
            <person name="O'Malley M.A."/>
            <person name="Stajich J.E."/>
            <person name="Spatafora J.W."/>
            <person name="Visel A."/>
            <person name="Grigoriev I.V."/>
        </authorList>
    </citation>
    <scope>NUCLEOTIDE SEQUENCE [LARGE SCALE GENOMIC DNA]</scope>
    <source>
        <strain evidence="2 3">ATCC 12442</strain>
    </source>
</reference>
<dbReference type="PROSITE" id="PS50191">
    <property type="entry name" value="CRAL_TRIO"/>
    <property type="match status" value="1"/>
</dbReference>
<accession>A0A1Y1WCE4</accession>
<dbReference type="InterPro" id="IPR011074">
    <property type="entry name" value="CRAL/TRIO_N_dom"/>
</dbReference>
<dbReference type="SMART" id="SM01100">
    <property type="entry name" value="CRAL_TRIO_N"/>
    <property type="match status" value="1"/>
</dbReference>
<dbReference type="CDD" id="cd00170">
    <property type="entry name" value="SEC14"/>
    <property type="match status" value="1"/>
</dbReference>
<dbReference type="Gene3D" id="3.40.525.10">
    <property type="entry name" value="CRAL-TRIO lipid binding domain"/>
    <property type="match status" value="1"/>
</dbReference>
<evidence type="ECO:0000313" key="3">
    <source>
        <dbReference type="Proteomes" id="UP000193922"/>
    </source>
</evidence>